<feature type="repeat" description="WD" evidence="7">
    <location>
        <begin position="328"/>
        <end position="369"/>
    </location>
</feature>
<dbReference type="PROSITE" id="PS50082">
    <property type="entry name" value="WD_REPEATS_2"/>
    <property type="match status" value="2"/>
</dbReference>
<gene>
    <name evidence="9" type="primary">UTP18</name>
    <name evidence="9" type="ORF">IWW36_004932</name>
</gene>
<dbReference type="SMART" id="SM00320">
    <property type="entry name" value="WD40"/>
    <property type="match status" value="3"/>
</dbReference>
<keyword evidence="2" id="KW-0698">rRNA processing</keyword>
<comment type="subcellular location">
    <subcellularLocation>
        <location evidence="1">Nucleus</location>
        <location evidence="1">Nucleolus</location>
    </subcellularLocation>
</comment>
<dbReference type="GO" id="GO:0034388">
    <property type="term" value="C:Pwp2p-containing subcomplex of 90S preribosome"/>
    <property type="evidence" value="ECO:0007669"/>
    <property type="project" value="TreeGrafter"/>
</dbReference>
<sequence>MSGQIQTKRLFAGEPEQKLDKKRVKSDQDKTPGEVDLEKLVFGGEDLADSAVFNDDVEEKEESSEDEQEDSLFYVDTERDGPDTAAIEESEESEESEVASEEEAAWEDDDMQNSRVALKATARTRKLRVEEDEDEVSGDVYEQRLRQQFEKINPAPKWASMDNDEADGILQSSLSLLSKKQALLPPNIIDIVRQRNANQEAPSQAVVQSVQFHPTASVLLTAGMDKTLRLFEVDGKENHKVQSIYFKDLPITTAQFIRQGQEVVVSGRRSWYYSVDVEKGKVTRINSNPKLKSLESMRGSAESDRLAFMSNSGQIHLVSARTKQFVHTLQMNGPVRDVSFTADGNYLWSIGLDNEVYQWDLRQNQCLTRWHDPTVFRPTCLQVSRDSSYYASGDDAGVINIYDTRLIESQPFVNVKPFKSISNLTTAIQGIKFNHSSELVAVYSRKKKDQLKLVHLPTATVFTNWPGSVSHLGHV</sequence>
<dbReference type="InterPro" id="IPR045161">
    <property type="entry name" value="Utp18"/>
</dbReference>
<dbReference type="Pfam" id="PF00400">
    <property type="entry name" value="WD40"/>
    <property type="match status" value="1"/>
</dbReference>
<name>A0A9W8I8S4_9FUNG</name>
<organism evidence="9 10">
    <name type="scientific">Coemansia brasiliensis</name>
    <dbReference type="NCBI Taxonomy" id="2650707"/>
    <lineage>
        <taxon>Eukaryota</taxon>
        <taxon>Fungi</taxon>
        <taxon>Fungi incertae sedis</taxon>
        <taxon>Zoopagomycota</taxon>
        <taxon>Kickxellomycotina</taxon>
        <taxon>Kickxellomycetes</taxon>
        <taxon>Kickxellales</taxon>
        <taxon>Kickxellaceae</taxon>
        <taxon>Coemansia</taxon>
    </lineage>
</organism>
<dbReference type="Proteomes" id="UP001139887">
    <property type="component" value="Unassembled WGS sequence"/>
</dbReference>
<dbReference type="GO" id="GO:0032040">
    <property type="term" value="C:small-subunit processome"/>
    <property type="evidence" value="ECO:0007669"/>
    <property type="project" value="TreeGrafter"/>
</dbReference>
<evidence type="ECO:0000313" key="9">
    <source>
        <dbReference type="EMBL" id="KAJ2845088.1"/>
    </source>
</evidence>
<evidence type="ECO:0000256" key="4">
    <source>
        <dbReference type="ARBA" id="ARBA00022737"/>
    </source>
</evidence>
<dbReference type="OrthoDB" id="1935146at2759"/>
<feature type="repeat" description="WD" evidence="7">
    <location>
        <begin position="207"/>
        <end position="241"/>
    </location>
</feature>
<dbReference type="EMBL" id="JANBUW010000894">
    <property type="protein sequence ID" value="KAJ2845088.1"/>
    <property type="molecule type" value="Genomic_DNA"/>
</dbReference>
<feature type="compositionally biased region" description="Basic and acidic residues" evidence="8">
    <location>
        <begin position="15"/>
        <end position="39"/>
    </location>
</feature>
<reference evidence="9" key="1">
    <citation type="submission" date="2022-07" db="EMBL/GenBank/DDBJ databases">
        <title>Phylogenomic reconstructions and comparative analyses of Kickxellomycotina fungi.</title>
        <authorList>
            <person name="Reynolds N.K."/>
            <person name="Stajich J.E."/>
            <person name="Barry K."/>
            <person name="Grigoriev I.V."/>
            <person name="Crous P."/>
            <person name="Smith M.E."/>
        </authorList>
    </citation>
    <scope>NUCLEOTIDE SEQUENCE</scope>
    <source>
        <strain evidence="9">NRRL 1566</strain>
    </source>
</reference>
<dbReference type="InterPro" id="IPR015943">
    <property type="entry name" value="WD40/YVTN_repeat-like_dom_sf"/>
</dbReference>
<evidence type="ECO:0000256" key="3">
    <source>
        <dbReference type="ARBA" id="ARBA00022574"/>
    </source>
</evidence>
<feature type="compositionally biased region" description="Acidic residues" evidence="8">
    <location>
        <begin position="86"/>
        <end position="111"/>
    </location>
</feature>
<evidence type="ECO:0000256" key="7">
    <source>
        <dbReference type="PROSITE-ProRule" id="PRU00221"/>
    </source>
</evidence>
<feature type="non-terminal residue" evidence="9">
    <location>
        <position position="475"/>
    </location>
</feature>
<evidence type="ECO:0000256" key="1">
    <source>
        <dbReference type="ARBA" id="ARBA00004604"/>
    </source>
</evidence>
<dbReference type="AlphaFoldDB" id="A0A9W8I8S4"/>
<feature type="region of interest" description="Disordered" evidence="8">
    <location>
        <begin position="1"/>
        <end position="114"/>
    </location>
</feature>
<dbReference type="InterPro" id="IPR001680">
    <property type="entry name" value="WD40_rpt"/>
</dbReference>
<evidence type="ECO:0000256" key="2">
    <source>
        <dbReference type="ARBA" id="ARBA00022552"/>
    </source>
</evidence>
<dbReference type="PANTHER" id="PTHR18359">
    <property type="entry name" value="WD-REPEAT PROTEIN-RELATED"/>
    <property type="match status" value="1"/>
</dbReference>
<comment type="caution">
    <text evidence="9">The sequence shown here is derived from an EMBL/GenBank/DDBJ whole genome shotgun (WGS) entry which is preliminary data.</text>
</comment>
<evidence type="ECO:0000256" key="5">
    <source>
        <dbReference type="ARBA" id="ARBA00023242"/>
    </source>
</evidence>
<keyword evidence="4" id="KW-0677">Repeat</keyword>
<accession>A0A9W8I8S4</accession>
<dbReference type="Gene3D" id="2.130.10.10">
    <property type="entry name" value="YVTN repeat-like/Quinoprotein amine dehydrogenase"/>
    <property type="match status" value="1"/>
</dbReference>
<dbReference type="InterPro" id="IPR036322">
    <property type="entry name" value="WD40_repeat_dom_sf"/>
</dbReference>
<evidence type="ECO:0000256" key="8">
    <source>
        <dbReference type="SAM" id="MobiDB-lite"/>
    </source>
</evidence>
<keyword evidence="3 7" id="KW-0853">WD repeat</keyword>
<evidence type="ECO:0000256" key="6">
    <source>
        <dbReference type="ARBA" id="ARBA00025767"/>
    </source>
</evidence>
<protein>
    <submittedName>
        <fullName evidence="9">U3 snoRNP protein</fullName>
    </submittedName>
</protein>
<feature type="compositionally biased region" description="Acidic residues" evidence="8">
    <location>
        <begin position="55"/>
        <end position="70"/>
    </location>
</feature>
<evidence type="ECO:0000313" key="10">
    <source>
        <dbReference type="Proteomes" id="UP001139887"/>
    </source>
</evidence>
<dbReference type="PANTHER" id="PTHR18359:SF0">
    <property type="entry name" value="U3 SMALL NUCLEOLAR RNA-ASSOCIATED PROTEIN 18 HOMOLOG"/>
    <property type="match status" value="1"/>
</dbReference>
<keyword evidence="10" id="KW-1185">Reference proteome</keyword>
<dbReference type="GO" id="GO:0006364">
    <property type="term" value="P:rRNA processing"/>
    <property type="evidence" value="ECO:0007669"/>
    <property type="project" value="UniProtKB-KW"/>
</dbReference>
<dbReference type="SUPFAM" id="SSF50978">
    <property type="entry name" value="WD40 repeat-like"/>
    <property type="match status" value="1"/>
</dbReference>
<keyword evidence="5" id="KW-0539">Nucleus</keyword>
<proteinExistence type="inferred from homology"/>
<comment type="similarity">
    <text evidence="6">Belongs to the WD repeat UTP18 family.</text>
</comment>